<dbReference type="EMBL" id="UOGL01000650">
    <property type="protein sequence ID" value="VAX42369.1"/>
    <property type="molecule type" value="Genomic_DNA"/>
</dbReference>
<dbReference type="GO" id="GO:0004828">
    <property type="term" value="F:serine-tRNA ligase activity"/>
    <property type="evidence" value="ECO:0007669"/>
    <property type="project" value="UniProtKB-EC"/>
</dbReference>
<dbReference type="Pfam" id="PF00587">
    <property type="entry name" value="tRNA-synt_2b"/>
    <property type="match status" value="1"/>
</dbReference>
<keyword evidence="5" id="KW-0648">Protein biosynthesis</keyword>
<feature type="domain" description="Aminoacyl-transfer RNA synthetases class-II family profile" evidence="8">
    <location>
        <begin position="137"/>
        <end position="413"/>
    </location>
</feature>
<dbReference type="Pfam" id="PF02403">
    <property type="entry name" value="Seryl_tRNA_N"/>
    <property type="match status" value="1"/>
</dbReference>
<dbReference type="PANTHER" id="PTHR11778">
    <property type="entry name" value="SERYL-TRNA SYNTHETASE"/>
    <property type="match status" value="1"/>
</dbReference>
<sequence length="427" mass="47329">MLDLQYICDNLDAVTENCINRGVTVDLEQLVIWRKERNRLIAEGDELRRQQKETSAKIPQATDADEKQKCIALGKELREQVNANEAKQKEVDASLRNIQATIPNMTHPDAPIGKTDHESTTIRTWGEMPSFDFSPLDHVALAEKHDLIDFEAGSRVAGHGFYYLKNEAVLLELALIQYAIAHVRDAGFVIHTTPDLARNEVLEGIGFNPRGDETQIYSLQNSDLSLVATAEITLGGSQKDKILELETLPMKMAGLSHCFRTEAGAHGKATRGIYRVHQFTKVEMFGFTAPSLQESNKLHEEIVSIEEKIFQGLGLPYRVIDTCTGDLGGPAYRKYDLEAWMPGRGDAGEYGEVTSASNCTDYQSRRLGTRCKIPGKKGTQFVHTLNGTAVAVTRAMIAVLENYQQADGTILIPEALQKWVGQEQIGG</sequence>
<name>A0A3B1DIW2_9ZZZZ</name>
<dbReference type="SUPFAM" id="SSF46589">
    <property type="entry name" value="tRNA-binding arm"/>
    <property type="match status" value="1"/>
</dbReference>
<evidence type="ECO:0000256" key="7">
    <source>
        <dbReference type="ARBA" id="ARBA00031113"/>
    </source>
</evidence>
<evidence type="ECO:0000256" key="1">
    <source>
        <dbReference type="ARBA" id="ARBA00012840"/>
    </source>
</evidence>
<evidence type="ECO:0000313" key="9">
    <source>
        <dbReference type="EMBL" id="VAX42369.1"/>
    </source>
</evidence>
<keyword evidence="4" id="KW-0067">ATP-binding</keyword>
<dbReference type="InterPro" id="IPR045864">
    <property type="entry name" value="aa-tRNA-synth_II/BPL/LPL"/>
</dbReference>
<dbReference type="PROSITE" id="PS50862">
    <property type="entry name" value="AA_TRNA_LIGASE_II"/>
    <property type="match status" value="1"/>
</dbReference>
<proteinExistence type="inferred from homology"/>
<keyword evidence="2 9" id="KW-0436">Ligase</keyword>
<dbReference type="InterPro" id="IPR015866">
    <property type="entry name" value="Ser-tRNA-synth_1_N"/>
</dbReference>
<evidence type="ECO:0000256" key="2">
    <source>
        <dbReference type="ARBA" id="ARBA00022598"/>
    </source>
</evidence>
<dbReference type="InterPro" id="IPR002314">
    <property type="entry name" value="aa-tRNA-synt_IIb"/>
</dbReference>
<evidence type="ECO:0000259" key="8">
    <source>
        <dbReference type="PROSITE" id="PS50862"/>
    </source>
</evidence>
<dbReference type="InterPro" id="IPR033729">
    <property type="entry name" value="SerRS_core"/>
</dbReference>
<dbReference type="PIRSF" id="PIRSF001529">
    <property type="entry name" value="Ser-tRNA-synth_IIa"/>
    <property type="match status" value="1"/>
</dbReference>
<dbReference type="GO" id="GO:0005524">
    <property type="term" value="F:ATP binding"/>
    <property type="evidence" value="ECO:0007669"/>
    <property type="project" value="UniProtKB-KW"/>
</dbReference>
<organism evidence="9">
    <name type="scientific">hydrothermal vent metagenome</name>
    <dbReference type="NCBI Taxonomy" id="652676"/>
    <lineage>
        <taxon>unclassified sequences</taxon>
        <taxon>metagenomes</taxon>
        <taxon>ecological metagenomes</taxon>
    </lineage>
</organism>
<dbReference type="InterPro" id="IPR006195">
    <property type="entry name" value="aa-tRNA-synth_II"/>
</dbReference>
<evidence type="ECO:0000256" key="3">
    <source>
        <dbReference type="ARBA" id="ARBA00022741"/>
    </source>
</evidence>
<evidence type="ECO:0000256" key="5">
    <source>
        <dbReference type="ARBA" id="ARBA00022917"/>
    </source>
</evidence>
<dbReference type="SUPFAM" id="SSF55681">
    <property type="entry name" value="Class II aaRS and biotin synthetases"/>
    <property type="match status" value="1"/>
</dbReference>
<keyword evidence="6 9" id="KW-0030">Aminoacyl-tRNA synthetase</keyword>
<dbReference type="CDD" id="cd00770">
    <property type="entry name" value="SerRS_core"/>
    <property type="match status" value="1"/>
</dbReference>
<evidence type="ECO:0000256" key="4">
    <source>
        <dbReference type="ARBA" id="ARBA00022840"/>
    </source>
</evidence>
<dbReference type="InterPro" id="IPR042103">
    <property type="entry name" value="SerRS_1_N_sf"/>
</dbReference>
<dbReference type="Gene3D" id="3.30.930.10">
    <property type="entry name" value="Bira Bifunctional Protein, Domain 2"/>
    <property type="match status" value="1"/>
</dbReference>
<dbReference type="NCBIfam" id="TIGR00414">
    <property type="entry name" value="serS"/>
    <property type="match status" value="1"/>
</dbReference>
<accession>A0A3B1DIW2</accession>
<dbReference type="Gene3D" id="1.10.287.40">
    <property type="entry name" value="Serine-tRNA synthetase, tRNA binding domain"/>
    <property type="match status" value="1"/>
</dbReference>
<reference evidence="9" key="1">
    <citation type="submission" date="2018-06" db="EMBL/GenBank/DDBJ databases">
        <authorList>
            <person name="Zhirakovskaya E."/>
        </authorList>
    </citation>
    <scope>NUCLEOTIDE SEQUENCE</scope>
</reference>
<dbReference type="GO" id="GO:0006434">
    <property type="term" value="P:seryl-tRNA aminoacylation"/>
    <property type="evidence" value="ECO:0007669"/>
    <property type="project" value="InterPro"/>
</dbReference>
<protein>
    <recommendedName>
        <fullName evidence="1">serine--tRNA ligase</fullName>
        <ecNumber evidence="1">6.1.1.11</ecNumber>
    </recommendedName>
    <alternativeName>
        <fullName evidence="7">Seryl-tRNA synthetase</fullName>
    </alternativeName>
</protein>
<dbReference type="PRINTS" id="PR00981">
    <property type="entry name" value="TRNASYNTHSER"/>
</dbReference>
<keyword evidence="3" id="KW-0547">Nucleotide-binding</keyword>
<dbReference type="FunFam" id="3.30.930.10:FF:000055">
    <property type="entry name" value="Serine--tRNA ligase"/>
    <property type="match status" value="1"/>
</dbReference>
<dbReference type="InterPro" id="IPR002317">
    <property type="entry name" value="Ser-tRNA-ligase_type_1"/>
</dbReference>
<dbReference type="EC" id="6.1.1.11" evidence="1"/>
<evidence type="ECO:0000256" key="6">
    <source>
        <dbReference type="ARBA" id="ARBA00023146"/>
    </source>
</evidence>
<dbReference type="HAMAP" id="MF_00176">
    <property type="entry name" value="Ser_tRNA_synth_type1"/>
    <property type="match status" value="1"/>
</dbReference>
<dbReference type="InterPro" id="IPR010978">
    <property type="entry name" value="tRNA-bd_arm"/>
</dbReference>
<dbReference type="GO" id="GO:0005737">
    <property type="term" value="C:cytoplasm"/>
    <property type="evidence" value="ECO:0007669"/>
    <property type="project" value="UniProtKB-ARBA"/>
</dbReference>
<gene>
    <name evidence="9" type="ORF">MNBD_PLANCTO02-603</name>
</gene>
<dbReference type="AlphaFoldDB" id="A0A3B1DIW2"/>